<evidence type="ECO:0000313" key="8">
    <source>
        <dbReference type="EMBL" id="CDR34008.1"/>
    </source>
</evidence>
<keyword evidence="9" id="KW-1185">Reference proteome</keyword>
<dbReference type="Gene3D" id="1.10.287.3510">
    <property type="match status" value="1"/>
</dbReference>
<protein>
    <submittedName>
        <fullName evidence="8">Na(+)/H(+) antiporter subunit C</fullName>
    </submittedName>
</protein>
<gene>
    <name evidence="8" type="primary">mrpC</name>
    <name evidence="8" type="ORF">CSEC_1185</name>
</gene>
<dbReference type="InterPro" id="IPR039428">
    <property type="entry name" value="NUOK/Mnh_C1-like"/>
</dbReference>
<keyword evidence="6 7" id="KW-0472">Membrane</keyword>
<dbReference type="GO" id="GO:0005886">
    <property type="term" value="C:plasma membrane"/>
    <property type="evidence" value="ECO:0007669"/>
    <property type="project" value="UniProtKB-SubCell"/>
</dbReference>
<evidence type="ECO:0000256" key="3">
    <source>
        <dbReference type="ARBA" id="ARBA00022475"/>
    </source>
</evidence>
<keyword evidence="3" id="KW-1003">Cell membrane</keyword>
<comment type="caution">
    <text evidence="8">The sequence shown here is derived from an EMBL/GenBank/DDBJ whole genome shotgun (WGS) entry which is preliminary data.</text>
</comment>
<feature type="transmembrane region" description="Helical" evidence="7">
    <location>
        <begin position="73"/>
        <end position="94"/>
    </location>
</feature>
<organism evidence="8 9">
    <name type="scientific">Candidatus Criblamydia sequanensis CRIB-18</name>
    <dbReference type="NCBI Taxonomy" id="1437425"/>
    <lineage>
        <taxon>Bacteria</taxon>
        <taxon>Pseudomonadati</taxon>
        <taxon>Chlamydiota</taxon>
        <taxon>Chlamydiia</taxon>
        <taxon>Parachlamydiales</taxon>
        <taxon>Candidatus Criblamydiaceae</taxon>
        <taxon>Candidatus Criblamydia</taxon>
    </lineage>
</organism>
<dbReference type="PANTHER" id="PTHR34583:SF2">
    <property type="entry name" value="ANTIPORTER SUBUNIT MNHC2-RELATED"/>
    <property type="match status" value="1"/>
</dbReference>
<dbReference type="PANTHER" id="PTHR34583">
    <property type="entry name" value="ANTIPORTER SUBUNIT MNHC2-RELATED"/>
    <property type="match status" value="1"/>
</dbReference>
<feature type="transmembrane region" description="Helical" evidence="7">
    <location>
        <begin position="28"/>
        <end position="46"/>
    </location>
</feature>
<dbReference type="EMBL" id="CCEJ010000004">
    <property type="protein sequence ID" value="CDR34008.1"/>
    <property type="molecule type" value="Genomic_DNA"/>
</dbReference>
<comment type="similarity">
    <text evidence="2">Belongs to the CPA3 antiporters (TC 2.A.63) subunit C family.</text>
</comment>
<dbReference type="AlphaFoldDB" id="A0A090D223"/>
<evidence type="ECO:0000256" key="7">
    <source>
        <dbReference type="SAM" id="Phobius"/>
    </source>
</evidence>
<dbReference type="InterPro" id="IPR050601">
    <property type="entry name" value="CPA3_antiporter_subunitC"/>
</dbReference>
<reference evidence="8" key="2">
    <citation type="submission" date="2014-09" db="EMBL/GenBank/DDBJ databases">
        <title>Criblamydia sequanensis harbors a mega-plasmid encoding arsenite resistance.</title>
        <authorList>
            <person name="Bertelli C."/>
            <person name="Goesmann A."/>
            <person name="Greub G."/>
        </authorList>
    </citation>
    <scope>NUCLEOTIDE SEQUENCE [LARGE SCALE GENOMIC DNA]</scope>
    <source>
        <strain evidence="8">CRIB-18</strain>
    </source>
</reference>
<evidence type="ECO:0000256" key="4">
    <source>
        <dbReference type="ARBA" id="ARBA00022692"/>
    </source>
</evidence>
<name>A0A090D223_9BACT</name>
<dbReference type="OrthoDB" id="9799219at2"/>
<accession>A0A090D223</accession>
<dbReference type="RefSeq" id="WP_041017511.1">
    <property type="nucleotide sequence ID" value="NZ_CCEJ010000004.1"/>
</dbReference>
<proteinExistence type="inferred from homology"/>
<dbReference type="STRING" id="1437425.CSEC_1185"/>
<dbReference type="Pfam" id="PF00420">
    <property type="entry name" value="Oxidored_q2"/>
    <property type="match status" value="1"/>
</dbReference>
<reference evidence="8" key="1">
    <citation type="submission" date="2013-12" db="EMBL/GenBank/DDBJ databases">
        <authorList>
            <person name="Linke B."/>
        </authorList>
    </citation>
    <scope>NUCLEOTIDE SEQUENCE [LARGE SCALE GENOMIC DNA]</scope>
    <source>
        <strain evidence="8">CRIB-18</strain>
    </source>
</reference>
<keyword evidence="4 7" id="KW-0812">Transmembrane</keyword>
<evidence type="ECO:0000256" key="5">
    <source>
        <dbReference type="ARBA" id="ARBA00022989"/>
    </source>
</evidence>
<feature type="transmembrane region" description="Helical" evidence="7">
    <location>
        <begin position="6"/>
        <end position="21"/>
    </location>
</feature>
<dbReference type="eggNOG" id="COG1006">
    <property type="taxonomic scope" value="Bacteria"/>
</dbReference>
<evidence type="ECO:0000256" key="1">
    <source>
        <dbReference type="ARBA" id="ARBA00004651"/>
    </source>
</evidence>
<evidence type="ECO:0000313" key="9">
    <source>
        <dbReference type="Proteomes" id="UP000031552"/>
    </source>
</evidence>
<comment type="subcellular location">
    <subcellularLocation>
        <location evidence="1">Cell membrane</location>
        <topology evidence="1">Multi-pass membrane protein</topology>
    </subcellularLocation>
</comment>
<keyword evidence="5 7" id="KW-1133">Transmembrane helix</keyword>
<sequence>MELDALILVFILFSVSSYLIMQARLTDFIFGFALLSNGINLMILFTSENPQGKTVPIIIEGVEKNLVDPLPQALILTSIVIGFGLIAFMIVLAFRLVGYFGTLDTNTYMKINHDD</sequence>
<evidence type="ECO:0000256" key="6">
    <source>
        <dbReference type="ARBA" id="ARBA00023136"/>
    </source>
</evidence>
<dbReference type="Proteomes" id="UP000031552">
    <property type="component" value="Unassembled WGS sequence"/>
</dbReference>
<evidence type="ECO:0000256" key="2">
    <source>
        <dbReference type="ARBA" id="ARBA00010388"/>
    </source>
</evidence>